<protein>
    <recommendedName>
        <fullName evidence="10">Excision repair cross-complementation group 6-like 2</fullName>
    </recommendedName>
</protein>
<sequence length="1252" mass="140455">MSVSKPQKPVPTQEKPLFPNSVTDPTLSVPLELSKADEDRVPYTINRYLRDYQREGITFIYNNYARSRGCILGDDMGLGKTVQVIGFLAAVLHKVGTWEDIENKRPQFLQSQMSSRQIKPSKVFLIVAPLSVLYNWKDELDTWGHFHCVVVHGLKKEEELARMNKGRTEIALTTYETLRLCLDQFNKIDWDAVIVDEAHKIKNPGSQITQAMKELTCKVRIGLTGTILQNNLEELWCVMDWAVAGCLGSLGQFKTRFSDPIEQGQKHSATKRTLATGRKTVRALVRKISPWFLRRTKSIIKDQLPKKDDRVVYCSLTDFQQSVYQTVLETDDVLLLLKASEKCDCQSGRARRSCCYKMNSEGVEVKHLYFSYLAILRKVANHVALLQSTAGTSKKQYVRAVCEKVFEKFPAFVERCKNEAFEALSDPMYSGKMKVLQKLLKHYLKKRDKVLIFSLSTKLLDVLQSFCMAEGLDFSRLDGSTNSKQRLQIVKDFNSSAHVNLCLVSTMAGGLGLNFVGANIVVLFDPTWNPANDLQAIDRAYRIGQCRDVTVLRLISLGTVEEIIYLRQIYKQQLQSSVVGNESARRYFEAVQGVQKGELFGIKNLFRLQTQGTCLTRTILEVRYRNMDGSSSDVPGAVLDFSSGSEDEEQQMMKKKASNQHEGNTCTSPGRINLLQYGFNKVLQNVRGGTQLSSSEDEGSVCDEAADDQKMEVRESGGKACDQKHEGKESTSDGRSKHGLKRHSNEQRVDKERRGTSSPELKKARTRKDKVPNLHRFEMCSDESEDFDLEEKTSSKKEDSLQGGRGKKKQSTSKKVQTRAKYTEKIEMFTSSEDEDASAKKKRVKMHKTVSYSDLKEQTSPNLKEKNRNIDSVLGEIMNKITDMGDVQEVAYTHSNQKVVGGSRAEELISRAAIRDVFERKLYSQLPANHLLDTQEKLNMISHTSPPHSQPPPTASTPRKVTVDHPVTFTSKSVHHNTHTTIIIGETPRAMCRQQLGEMAHMFESSSVKDFALQIVKGTSNQRLSWLQQYYSSLKQPELASVVANSFPQPGSAQATPTLTPGESSSEPKKKDSPPKKKTVGKGKMNLESEKETSCTERARVSVENYRASGGLAVMGGASSRAHTDTHSSRPLSHGGSTTGSEPTGQGLRGSPPAKSSFLTDVLGEVSVLDDLFKPKPKTLDPNPSSSSQTAQNQQSRGRCKDFWDIVNEGNEEIINRLTDPQEVQRVFGSRRSITEESTSLWKTNDKFIWKK</sequence>
<name>A0A8C5GEP7_GOUWI</name>
<evidence type="ECO:0000256" key="5">
    <source>
        <dbReference type="SAM" id="MobiDB-lite"/>
    </source>
</evidence>
<dbReference type="InterPro" id="IPR000330">
    <property type="entry name" value="SNF2_N"/>
</dbReference>
<dbReference type="PANTHER" id="PTHR45629:SF7">
    <property type="entry name" value="DNA EXCISION REPAIR PROTEIN ERCC-6-RELATED"/>
    <property type="match status" value="1"/>
</dbReference>
<reference evidence="8" key="1">
    <citation type="submission" date="2020-06" db="EMBL/GenBank/DDBJ databases">
        <authorList>
            <consortium name="Wellcome Sanger Institute Data Sharing"/>
        </authorList>
    </citation>
    <scope>NUCLEOTIDE SEQUENCE [LARGE SCALE GENOMIC DNA]</scope>
</reference>
<dbReference type="FunFam" id="3.40.50.10810:FF:000019">
    <property type="entry name" value="DNA excision repair protein ERCC-6-like 2 isoform X1"/>
    <property type="match status" value="1"/>
</dbReference>
<accession>A0A8C5GEP7</accession>
<feature type="compositionally biased region" description="Basic and acidic residues" evidence="5">
    <location>
        <begin position="1066"/>
        <end position="1075"/>
    </location>
</feature>
<comment type="subcellular location">
    <subcellularLocation>
        <location evidence="1">Nucleus</location>
    </subcellularLocation>
</comment>
<keyword evidence="3" id="KW-0347">Helicase</keyword>
<evidence type="ECO:0000313" key="8">
    <source>
        <dbReference type="Ensembl" id="ENSGWIP00000029206.1"/>
    </source>
</evidence>
<dbReference type="Ensembl" id="ENSGWIT00000031882.1">
    <property type="protein sequence ID" value="ENSGWIP00000029206.1"/>
    <property type="gene ID" value="ENSGWIG00000015249.1"/>
</dbReference>
<feature type="domain" description="Helicase ATP-binding" evidence="6">
    <location>
        <begin position="61"/>
        <end position="245"/>
    </location>
</feature>
<dbReference type="InterPro" id="IPR050496">
    <property type="entry name" value="SNF2_RAD54_helicase_repair"/>
</dbReference>
<evidence type="ECO:0000259" key="7">
    <source>
        <dbReference type="PROSITE" id="PS51194"/>
    </source>
</evidence>
<feature type="compositionally biased region" description="Polar residues" evidence="5">
    <location>
        <begin position="660"/>
        <end position="669"/>
    </location>
</feature>
<dbReference type="Pfam" id="PF25806">
    <property type="entry name" value="RHH_ERCC6L2"/>
    <property type="match status" value="1"/>
</dbReference>
<feature type="domain" description="Helicase C-terminal" evidence="7">
    <location>
        <begin position="438"/>
        <end position="592"/>
    </location>
</feature>
<reference evidence="8" key="2">
    <citation type="submission" date="2025-08" db="UniProtKB">
        <authorList>
            <consortium name="Ensembl"/>
        </authorList>
    </citation>
    <scope>IDENTIFICATION</scope>
</reference>
<dbReference type="InterPro" id="IPR049730">
    <property type="entry name" value="SNF2/RAD54-like_C"/>
</dbReference>
<feature type="region of interest" description="Disordered" evidence="5">
    <location>
        <begin position="1173"/>
        <end position="1200"/>
    </location>
</feature>
<feature type="compositionally biased region" description="Basic and acidic residues" evidence="5">
    <location>
        <begin position="790"/>
        <end position="800"/>
    </location>
</feature>
<dbReference type="Pfam" id="PF00271">
    <property type="entry name" value="Helicase_C"/>
    <property type="match status" value="1"/>
</dbReference>
<feature type="region of interest" description="Disordered" evidence="5">
    <location>
        <begin position="1"/>
        <end position="23"/>
    </location>
</feature>
<feature type="compositionally biased region" description="Polar residues" evidence="5">
    <location>
        <begin position="1129"/>
        <end position="1144"/>
    </location>
</feature>
<dbReference type="CDD" id="cd18005">
    <property type="entry name" value="DEXHc_ERCC6L2"/>
    <property type="match status" value="1"/>
</dbReference>
<dbReference type="PANTHER" id="PTHR45629">
    <property type="entry name" value="SNF2/RAD54 FAMILY MEMBER"/>
    <property type="match status" value="1"/>
</dbReference>
<dbReference type="GO" id="GO:0016787">
    <property type="term" value="F:hydrolase activity"/>
    <property type="evidence" value="ECO:0007669"/>
    <property type="project" value="UniProtKB-KW"/>
</dbReference>
<dbReference type="CDD" id="cd18793">
    <property type="entry name" value="SF2_C_SNF"/>
    <property type="match status" value="1"/>
</dbReference>
<dbReference type="PROSITE" id="PS51194">
    <property type="entry name" value="HELICASE_CTER"/>
    <property type="match status" value="1"/>
</dbReference>
<dbReference type="InterPro" id="IPR029256">
    <property type="entry name" value="Heliccase-ass-bd"/>
</dbReference>
<feature type="compositionally biased region" description="Basic residues" evidence="5">
    <location>
        <begin position="805"/>
        <end position="818"/>
    </location>
</feature>
<dbReference type="GO" id="GO:0005524">
    <property type="term" value="F:ATP binding"/>
    <property type="evidence" value="ECO:0007669"/>
    <property type="project" value="InterPro"/>
</dbReference>
<dbReference type="SMART" id="SM00487">
    <property type="entry name" value="DEXDc"/>
    <property type="match status" value="1"/>
</dbReference>
<reference evidence="8" key="3">
    <citation type="submission" date="2025-09" db="UniProtKB">
        <authorList>
            <consortium name="Ensembl"/>
        </authorList>
    </citation>
    <scope>IDENTIFICATION</scope>
</reference>
<feature type="compositionally biased region" description="Acidic residues" evidence="5">
    <location>
        <begin position="780"/>
        <end position="789"/>
    </location>
</feature>
<dbReference type="Pfam" id="PF00176">
    <property type="entry name" value="SNF2-rel_dom"/>
    <property type="match status" value="1"/>
</dbReference>
<organism evidence="8 9">
    <name type="scientific">Gouania willdenowi</name>
    <name type="common">Blunt-snouted clingfish</name>
    <name type="synonym">Lepadogaster willdenowi</name>
    <dbReference type="NCBI Taxonomy" id="441366"/>
    <lineage>
        <taxon>Eukaryota</taxon>
        <taxon>Metazoa</taxon>
        <taxon>Chordata</taxon>
        <taxon>Craniata</taxon>
        <taxon>Vertebrata</taxon>
        <taxon>Euteleostomi</taxon>
        <taxon>Actinopterygii</taxon>
        <taxon>Neopterygii</taxon>
        <taxon>Teleostei</taxon>
        <taxon>Neoteleostei</taxon>
        <taxon>Acanthomorphata</taxon>
        <taxon>Ovalentaria</taxon>
        <taxon>Blenniimorphae</taxon>
        <taxon>Blenniiformes</taxon>
        <taxon>Gobiesocoidei</taxon>
        <taxon>Gobiesocidae</taxon>
        <taxon>Gobiesocinae</taxon>
        <taxon>Gouania</taxon>
    </lineage>
</organism>
<dbReference type="Gene3D" id="3.40.50.10810">
    <property type="entry name" value="Tandem AAA-ATPase domain"/>
    <property type="match status" value="1"/>
</dbReference>
<dbReference type="InterPro" id="IPR027417">
    <property type="entry name" value="P-loop_NTPase"/>
</dbReference>
<evidence type="ECO:0000313" key="9">
    <source>
        <dbReference type="Proteomes" id="UP000694680"/>
    </source>
</evidence>
<dbReference type="InterPro" id="IPR014001">
    <property type="entry name" value="Helicase_ATP-bd"/>
</dbReference>
<gene>
    <name evidence="8" type="primary">ercc6l2</name>
</gene>
<dbReference type="PROSITE" id="PS51192">
    <property type="entry name" value="HELICASE_ATP_BIND_1"/>
    <property type="match status" value="1"/>
</dbReference>
<dbReference type="SUPFAM" id="SSF52540">
    <property type="entry name" value="P-loop containing nucleoside triphosphate hydrolases"/>
    <property type="match status" value="2"/>
</dbReference>
<feature type="compositionally biased region" description="Low complexity" evidence="5">
    <location>
        <begin position="1185"/>
        <end position="1196"/>
    </location>
</feature>
<dbReference type="Pfam" id="PF14773">
    <property type="entry name" value="VIGSSK"/>
    <property type="match status" value="1"/>
</dbReference>
<dbReference type="SMART" id="SM00490">
    <property type="entry name" value="HELICc"/>
    <property type="match status" value="1"/>
</dbReference>
<keyword evidence="4" id="KW-0539">Nucleus</keyword>
<keyword evidence="9" id="KW-1185">Reference proteome</keyword>
<feature type="region of interest" description="Disordered" evidence="5">
    <location>
        <begin position="1046"/>
        <end position="1098"/>
    </location>
</feature>
<feature type="region of interest" description="Disordered" evidence="5">
    <location>
        <begin position="641"/>
        <end position="669"/>
    </location>
</feature>
<keyword evidence="3" id="KW-0547">Nucleotide-binding</keyword>
<keyword evidence="2" id="KW-0378">Hydrolase</keyword>
<evidence type="ECO:0000256" key="4">
    <source>
        <dbReference type="ARBA" id="ARBA00023242"/>
    </source>
</evidence>
<feature type="region of interest" description="Disordered" evidence="5">
    <location>
        <begin position="709"/>
        <end position="819"/>
    </location>
</feature>
<evidence type="ECO:0000256" key="2">
    <source>
        <dbReference type="ARBA" id="ARBA00022801"/>
    </source>
</evidence>
<dbReference type="InterPro" id="IPR058052">
    <property type="entry name" value="DEXHc_ERCC6L2"/>
</dbReference>
<dbReference type="InterPro" id="IPR001650">
    <property type="entry name" value="Helicase_C-like"/>
</dbReference>
<feature type="region of interest" description="Disordered" evidence="5">
    <location>
        <begin position="1116"/>
        <end position="1159"/>
    </location>
</feature>
<dbReference type="AlphaFoldDB" id="A0A8C5GEP7"/>
<keyword evidence="3" id="KW-0067">ATP-binding</keyword>
<feature type="compositionally biased region" description="Basic and acidic residues" evidence="5">
    <location>
        <begin position="743"/>
        <end position="779"/>
    </location>
</feature>
<proteinExistence type="predicted"/>
<dbReference type="InterPro" id="IPR057931">
    <property type="entry name" value="RHH_ERCC6L2"/>
</dbReference>
<feature type="compositionally biased region" description="Polar residues" evidence="5">
    <location>
        <begin position="1046"/>
        <end position="1059"/>
    </location>
</feature>
<evidence type="ECO:0000256" key="1">
    <source>
        <dbReference type="ARBA" id="ARBA00004123"/>
    </source>
</evidence>
<dbReference type="GO" id="GO:0004386">
    <property type="term" value="F:helicase activity"/>
    <property type="evidence" value="ECO:0007669"/>
    <property type="project" value="UniProtKB-KW"/>
</dbReference>
<dbReference type="Gene3D" id="3.40.50.300">
    <property type="entry name" value="P-loop containing nucleotide triphosphate hydrolases"/>
    <property type="match status" value="1"/>
</dbReference>
<feature type="compositionally biased region" description="Basic and acidic residues" evidence="5">
    <location>
        <begin position="709"/>
        <end position="736"/>
    </location>
</feature>
<dbReference type="GO" id="GO:0005634">
    <property type="term" value="C:nucleus"/>
    <property type="evidence" value="ECO:0007669"/>
    <property type="project" value="UniProtKB-SubCell"/>
</dbReference>
<evidence type="ECO:0008006" key="10">
    <source>
        <dbReference type="Google" id="ProtNLM"/>
    </source>
</evidence>
<evidence type="ECO:0000259" key="6">
    <source>
        <dbReference type="PROSITE" id="PS51192"/>
    </source>
</evidence>
<evidence type="ECO:0000256" key="3">
    <source>
        <dbReference type="ARBA" id="ARBA00022806"/>
    </source>
</evidence>
<dbReference type="InterPro" id="IPR038718">
    <property type="entry name" value="SNF2-like_sf"/>
</dbReference>
<feature type="compositionally biased region" description="Basic and acidic residues" evidence="5">
    <location>
        <begin position="1085"/>
        <end position="1098"/>
    </location>
</feature>
<dbReference type="Proteomes" id="UP000694680">
    <property type="component" value="Chromosome 9"/>
</dbReference>